<dbReference type="KEGG" id="vg:18266937"/>
<reference evidence="2 4" key="1">
    <citation type="journal article" date="1993" name="J. Gen. Virol.">
        <title>Nucleotide sequence of the Buzura suppressaria single nucleocapsid nuclear polyhedrosis virus polyhedrin gene.</title>
        <authorList>
            <person name="Hu Z.H."/>
            <person name="Liu M.F."/>
            <person name="Jin F."/>
            <person name="Wang Z.X."/>
            <person name="Liu X.Y."/>
            <person name="Li M.J."/>
            <person name="Liang B.F."/>
            <person name="Xie T.E."/>
        </authorList>
    </citation>
    <scope>NUCLEOTIDE SEQUENCE [LARGE SCALE GENOMIC DNA]</scope>
    <source>
        <strain evidence="2">Hubei</strain>
    </source>
</reference>
<reference evidence="2 4" key="3">
    <citation type="journal article" date="1998" name="J. Gen. Virol.">
        <title>The single-nucleocapsid nucleopolyhedrovirus of Buzura suppressaria encodes a P10 protein.</title>
        <authorList>
            <person name="van Oers M.M."/>
            <person name="Hu Z."/>
            <person name="Arif B.M."/>
            <person name="van Strien E.A."/>
            <person name="van Lent J.W."/>
            <person name="Vlak J.M."/>
        </authorList>
    </citation>
    <scope>NUCLEOTIDE SEQUENCE [LARGE SCALE GENOMIC DNA]</scope>
    <source>
        <strain evidence="2">Hubei</strain>
    </source>
</reference>
<feature type="domain" description="Chitin-binding type-2" evidence="1">
    <location>
        <begin position="29"/>
        <end position="84"/>
    </location>
</feature>
<reference evidence="2 4" key="4">
    <citation type="journal article" date="1998" name="J. Gen. Virol.">
        <title>Distinct gene arrangement in the Buzura suppressaria single-nucleocapsid nucleopolyhedrovirus genome.</title>
        <authorList>
            <person name="Hu Z.H."/>
            <person name="Arif B.M."/>
            <person name="Jin F."/>
            <person name="Martens J.W."/>
            <person name="Chen X.W."/>
            <person name="Sun J.S."/>
            <person name="Zuidema D."/>
            <person name="Goldbach R.W."/>
            <person name="Vlak J.M."/>
        </authorList>
    </citation>
    <scope>NUCLEOTIDE SEQUENCE [LARGE SCALE GENOMIC DNA]</scope>
    <source>
        <strain evidence="2">Hubei</strain>
    </source>
</reference>
<evidence type="ECO:0000259" key="1">
    <source>
        <dbReference type="PROSITE" id="PS50940"/>
    </source>
</evidence>
<dbReference type="Proteomes" id="UP000214366">
    <property type="component" value="Segment"/>
</dbReference>
<dbReference type="SUPFAM" id="SSF57625">
    <property type="entry name" value="Invertebrate chitin-binding proteins"/>
    <property type="match status" value="1"/>
</dbReference>
<protein>
    <submittedName>
        <fullName evidence="2">ChtB1</fullName>
    </submittedName>
    <submittedName>
        <fullName evidence="3">ORF-16</fullName>
    </submittedName>
</protein>
<dbReference type="OrthoDB" id="24819at10239"/>
<dbReference type="InterPro" id="IPR036508">
    <property type="entry name" value="Chitin-bd_dom_sf"/>
</dbReference>
<keyword evidence="4" id="KW-1185">Reference proteome</keyword>
<dbReference type="PROSITE" id="PS50940">
    <property type="entry name" value="CHIT_BIND_II"/>
    <property type="match status" value="1"/>
</dbReference>
<reference evidence="2 4" key="2">
    <citation type="journal article" date="1997" name="Virus Res.">
        <title>Characterization of the ecdysteroid UDP-glucosyltransferase gene of a single nucleocapsid nucleopolyhedrovirus of Buzura suppressaria.</title>
        <authorList>
            <person name="Hu Z.H."/>
            <person name="Broer R."/>
            <person name="Westerlaken J."/>
            <person name="Martens J.W."/>
            <person name="Jin F."/>
            <person name="Jehle J.A."/>
            <person name="Wang L.M."/>
            <person name="Vlak J.M."/>
        </authorList>
    </citation>
    <scope>NUCLEOTIDE SEQUENCE [LARGE SCALE GENOMIC DNA]</scope>
    <source>
        <strain evidence="2">Hubei</strain>
    </source>
</reference>
<organismHost>
    <name type="scientific">Lepidoptera</name>
    <name type="common">moths &amp; butterflies</name>
    <dbReference type="NCBI Taxonomy" id="7088"/>
</organismHost>
<accession>W5VKB9</accession>
<reference evidence="2 4" key="5">
    <citation type="journal article" date="1998" name="Virus Res.">
        <title>Genetic organization of the HindIII-I region of the single-nucleocapsid nucleopolyhedrovirus of Buzura suppressaria.</title>
        <authorList>
            <person name="Hu Z.H."/>
            <person name="Arif B.M."/>
            <person name="Sun J.S."/>
            <person name="Chen X.W."/>
            <person name="Zuidema D."/>
            <person name="Goldbach R.W."/>
            <person name="Vlak J.M."/>
        </authorList>
    </citation>
    <scope>NUCLEOTIDE SEQUENCE [LARGE SCALE GENOMIC DNA]</scope>
    <source>
        <strain evidence="2">Hubei</strain>
    </source>
</reference>
<name>W5VKB9_NPVBS</name>
<sequence>MWLMLAFFIVIKLIVFHKMQKMHVDLHHHKICPNGYHGLVPDPFDCNAYYICPGHTRMFCPSNMQFDLNAYSCVDNDFENGCVEILTKNLLL</sequence>
<dbReference type="GO" id="GO:0008061">
    <property type="term" value="F:chitin binding"/>
    <property type="evidence" value="ECO:0007669"/>
    <property type="project" value="InterPro"/>
</dbReference>
<dbReference type="EMBL" id="KM986882">
    <property type="protein sequence ID" value="AKN90986.1"/>
    <property type="molecule type" value="Genomic_DNA"/>
</dbReference>
<evidence type="ECO:0000313" key="4">
    <source>
        <dbReference type="Proteomes" id="UP000214366"/>
    </source>
</evidence>
<dbReference type="GeneID" id="18266937"/>
<dbReference type="GO" id="GO:0005576">
    <property type="term" value="C:extracellular region"/>
    <property type="evidence" value="ECO:0007669"/>
    <property type="project" value="InterPro"/>
</dbReference>
<dbReference type="InterPro" id="IPR002557">
    <property type="entry name" value="Chitin-bd_dom"/>
</dbReference>
<reference evidence="3" key="7">
    <citation type="submission" date="2014-10" db="EMBL/GenBank/DDBJ databases">
        <authorList>
            <person name="Seo M.-J."/>
            <person name="Seok Y.J."/>
            <person name="Cha I.-T."/>
        </authorList>
    </citation>
    <scope>NUCLEOTIDE SEQUENCE</scope>
    <source>
        <strain evidence="3">Guangxi</strain>
    </source>
</reference>
<reference evidence="2 4" key="6">
    <citation type="journal article" date="2014" name="PLoS ONE">
        <title>Genome Sequence and Analysis of Buzura suppressaria Nucleopolyhedrovirus: A Group II Alphabaculovirus.</title>
        <authorList>
            <person name="Zhu Z."/>
            <person name="Yin F."/>
            <person name="Liu X."/>
            <person name="Hou D."/>
            <person name="Wang J."/>
            <person name="Zhang L."/>
            <person name="Arif B."/>
            <person name="Wang H."/>
            <person name="Deng F."/>
            <person name="Hu Z."/>
        </authorList>
    </citation>
    <scope>NUCLEOTIDE SEQUENCE [LARGE SCALE GENOMIC DNA]</scope>
    <source>
        <strain evidence="2">Hubei</strain>
    </source>
</reference>
<evidence type="ECO:0000313" key="2">
    <source>
        <dbReference type="EMBL" id="AHH82606.1"/>
    </source>
</evidence>
<organism evidence="2 4">
    <name type="scientific">Buzura suppressaria nuclear polyhedrosis virus</name>
    <name type="common">BsNPV</name>
    <dbReference type="NCBI Taxonomy" id="74320"/>
    <lineage>
        <taxon>Viruses</taxon>
        <taxon>Viruses incertae sedis</taxon>
        <taxon>Naldaviricetes</taxon>
        <taxon>Lefavirales</taxon>
        <taxon>Baculoviridae</taxon>
        <taxon>Alphabaculovirus</taxon>
        <taxon>Alphabaculovirus busuppressariae</taxon>
    </lineage>
</organism>
<dbReference type="EMBL" id="KF611977">
    <property type="protein sequence ID" value="AHH82606.1"/>
    <property type="molecule type" value="Genomic_DNA"/>
</dbReference>
<evidence type="ECO:0000313" key="3">
    <source>
        <dbReference type="EMBL" id="AKN90986.1"/>
    </source>
</evidence>
<proteinExistence type="predicted"/>
<dbReference type="RefSeq" id="YP_009001794.1">
    <property type="nucleotide sequence ID" value="NC_023442.1"/>
</dbReference>
<dbReference type="SMART" id="SM00494">
    <property type="entry name" value="ChtBD2"/>
    <property type="match status" value="1"/>
</dbReference>